<proteinExistence type="inferred from homology"/>
<keyword evidence="3" id="KW-0813">Transport</keyword>
<dbReference type="PANTHER" id="PTHR12363">
    <property type="entry name" value="TRANSPORTIN 3 AND IMPORTIN 13"/>
    <property type="match status" value="1"/>
</dbReference>
<dbReference type="STRING" id="180088.A0A1J8QMM0"/>
<keyword evidence="4" id="KW-0539">Nucleus</keyword>
<evidence type="ECO:0000256" key="3">
    <source>
        <dbReference type="ARBA" id="ARBA00022448"/>
    </source>
</evidence>
<evidence type="ECO:0000256" key="1">
    <source>
        <dbReference type="ARBA" id="ARBA00004123"/>
    </source>
</evidence>
<protein>
    <submittedName>
        <fullName evidence="5">Uncharacterized protein</fullName>
    </submittedName>
</protein>
<reference evidence="5 6" key="1">
    <citation type="submission" date="2016-03" db="EMBL/GenBank/DDBJ databases">
        <title>Comparative genomics of the ectomycorrhizal sister species Rhizopogon vinicolor and Rhizopogon vesiculosus (Basidiomycota: Boletales) reveals a divergence of the mating type B locus.</title>
        <authorList>
            <person name="Mujic A.B."/>
            <person name="Kuo A."/>
            <person name="Tritt A."/>
            <person name="Lipzen A."/>
            <person name="Chen C."/>
            <person name="Johnson J."/>
            <person name="Sharma A."/>
            <person name="Barry K."/>
            <person name="Grigoriev I.V."/>
            <person name="Spatafora J.W."/>
        </authorList>
    </citation>
    <scope>NUCLEOTIDE SEQUENCE [LARGE SCALE GENOMIC DNA]</scope>
    <source>
        <strain evidence="5 6">AM-OR11-056</strain>
    </source>
</reference>
<dbReference type="PANTHER" id="PTHR12363:SF33">
    <property type="entry name" value="IMPORTIN-13"/>
    <property type="match status" value="1"/>
</dbReference>
<dbReference type="OrthoDB" id="2016913at2759"/>
<evidence type="ECO:0000256" key="2">
    <source>
        <dbReference type="ARBA" id="ARBA00007991"/>
    </source>
</evidence>
<dbReference type="GO" id="GO:0006606">
    <property type="term" value="P:protein import into nucleus"/>
    <property type="evidence" value="ECO:0007669"/>
    <property type="project" value="TreeGrafter"/>
</dbReference>
<comment type="similarity">
    <text evidence="2">Belongs to the importin beta family.</text>
</comment>
<dbReference type="AlphaFoldDB" id="A0A1J8QMM0"/>
<dbReference type="InterPro" id="IPR040520">
    <property type="entry name" value="Importin_rep_3"/>
</dbReference>
<evidence type="ECO:0000256" key="4">
    <source>
        <dbReference type="ARBA" id="ARBA00023242"/>
    </source>
</evidence>
<sequence>MHFSGTRVFPLMFSPLTYWWQETLIRRTASSDDLGDASAMLIQAHGRPILRAILWGFAGVAPRSATQNLIELLSIVASKFPAETRTWMNEILFADDFVQSKATPEAKRAFVKAIIGSRSPKKTREAAQQFTLVARGLEGTSFGYASVNV</sequence>
<dbReference type="GO" id="GO:0005737">
    <property type="term" value="C:cytoplasm"/>
    <property type="evidence" value="ECO:0007669"/>
    <property type="project" value="TreeGrafter"/>
</dbReference>
<accession>A0A1J8QMM0</accession>
<dbReference type="GO" id="GO:0005634">
    <property type="term" value="C:nucleus"/>
    <property type="evidence" value="ECO:0007669"/>
    <property type="project" value="UniProtKB-SubCell"/>
</dbReference>
<comment type="subcellular location">
    <subcellularLocation>
        <location evidence="1">Nucleus</location>
    </subcellularLocation>
</comment>
<comment type="caution">
    <text evidence="5">The sequence shown here is derived from an EMBL/GenBank/DDBJ whole genome shotgun (WGS) entry which is preliminary data.</text>
</comment>
<gene>
    <name evidence="5" type="ORF">AZE42_11685</name>
</gene>
<keyword evidence="6" id="KW-1185">Reference proteome</keyword>
<dbReference type="Pfam" id="PF18806">
    <property type="entry name" value="Importin_rep_3"/>
    <property type="match status" value="1"/>
</dbReference>
<evidence type="ECO:0000313" key="6">
    <source>
        <dbReference type="Proteomes" id="UP000183567"/>
    </source>
</evidence>
<dbReference type="EMBL" id="LVVM01003469">
    <property type="protein sequence ID" value="OJA14801.1"/>
    <property type="molecule type" value="Genomic_DNA"/>
</dbReference>
<dbReference type="Gene3D" id="1.25.10.10">
    <property type="entry name" value="Leucine-rich Repeat Variant"/>
    <property type="match status" value="1"/>
</dbReference>
<evidence type="ECO:0000313" key="5">
    <source>
        <dbReference type="EMBL" id="OJA14801.1"/>
    </source>
</evidence>
<organism evidence="5 6">
    <name type="scientific">Rhizopogon vesiculosus</name>
    <dbReference type="NCBI Taxonomy" id="180088"/>
    <lineage>
        <taxon>Eukaryota</taxon>
        <taxon>Fungi</taxon>
        <taxon>Dikarya</taxon>
        <taxon>Basidiomycota</taxon>
        <taxon>Agaricomycotina</taxon>
        <taxon>Agaricomycetes</taxon>
        <taxon>Agaricomycetidae</taxon>
        <taxon>Boletales</taxon>
        <taxon>Suillineae</taxon>
        <taxon>Rhizopogonaceae</taxon>
        <taxon>Rhizopogon</taxon>
    </lineage>
</organism>
<dbReference type="Proteomes" id="UP000183567">
    <property type="component" value="Unassembled WGS sequence"/>
</dbReference>
<name>A0A1J8QMM0_9AGAM</name>
<dbReference type="InterPro" id="IPR051345">
    <property type="entry name" value="Importin_beta-like_NTR"/>
</dbReference>
<dbReference type="InterPro" id="IPR011989">
    <property type="entry name" value="ARM-like"/>
</dbReference>